<feature type="transmembrane region" description="Helical" evidence="1">
    <location>
        <begin position="127"/>
        <end position="147"/>
    </location>
</feature>
<keyword evidence="1" id="KW-0472">Membrane</keyword>
<dbReference type="EMBL" id="JARWAK010000005">
    <property type="protein sequence ID" value="MDR5866591.1"/>
    <property type="molecule type" value="Genomic_DNA"/>
</dbReference>
<reference evidence="2 3" key="1">
    <citation type="submission" date="2023-04" db="EMBL/GenBank/DDBJ databases">
        <title>A long-awaited taxogenomic arrangement of the family Halomonadaceae.</title>
        <authorList>
            <person name="De La Haba R."/>
            <person name="Chuvochina M."/>
            <person name="Wittouck S."/>
            <person name="Arahal D.R."/>
            <person name="Sanchez-Porro C."/>
            <person name="Hugenholtz P."/>
            <person name="Ventosa A."/>
        </authorList>
    </citation>
    <scope>NUCLEOTIDE SEQUENCE [LARGE SCALE GENOMIC DNA]</scope>
    <source>
        <strain evidence="2 3">DSM 23530</strain>
    </source>
</reference>
<evidence type="ECO:0000313" key="3">
    <source>
        <dbReference type="Proteomes" id="UP001264519"/>
    </source>
</evidence>
<name>A0ABU1G0Y2_9GAMM</name>
<proteinExistence type="predicted"/>
<gene>
    <name evidence="2" type="ORF">QC818_07295</name>
</gene>
<keyword evidence="1" id="KW-1133">Transmembrane helix</keyword>
<keyword evidence="1" id="KW-0812">Transmembrane</keyword>
<protein>
    <submittedName>
        <fullName evidence="2">DUF3429 domain-containing protein</fullName>
    </submittedName>
</protein>
<dbReference type="Pfam" id="PF11911">
    <property type="entry name" value="DUF3429"/>
    <property type="match status" value="1"/>
</dbReference>
<feature type="transmembrane region" description="Helical" evidence="1">
    <location>
        <begin position="43"/>
        <end position="64"/>
    </location>
</feature>
<sequence length="150" mass="15756">MHDARFERLTRGLGLAGLLPFLGALAAAWLAPPFWQVLAIQAFLAYGAVILSFLGGVHWGLALGGGVAAAVRHRRLAVAVLPSLVAWPALLIDARLGAGCLAAGFLALRAYEAGPGASGLPGHYRRLRTLLTLVVVAAHLLLLLRLMRLA</sequence>
<organism evidence="2 3">
    <name type="scientific">Halomonas koreensis</name>
    <dbReference type="NCBI Taxonomy" id="245385"/>
    <lineage>
        <taxon>Bacteria</taxon>
        <taxon>Pseudomonadati</taxon>
        <taxon>Pseudomonadota</taxon>
        <taxon>Gammaproteobacteria</taxon>
        <taxon>Oceanospirillales</taxon>
        <taxon>Halomonadaceae</taxon>
        <taxon>Halomonas</taxon>
    </lineage>
</organism>
<feature type="transmembrane region" description="Helical" evidence="1">
    <location>
        <begin position="12"/>
        <end position="31"/>
    </location>
</feature>
<dbReference type="PANTHER" id="PTHR15887">
    <property type="entry name" value="TRANSMEMBRANE PROTEIN 69"/>
    <property type="match status" value="1"/>
</dbReference>
<evidence type="ECO:0000313" key="2">
    <source>
        <dbReference type="EMBL" id="MDR5866591.1"/>
    </source>
</evidence>
<dbReference type="Proteomes" id="UP001264519">
    <property type="component" value="Unassembled WGS sequence"/>
</dbReference>
<dbReference type="PANTHER" id="PTHR15887:SF1">
    <property type="entry name" value="TRANSMEMBRANE PROTEIN 69"/>
    <property type="match status" value="1"/>
</dbReference>
<dbReference type="RefSeq" id="WP_309652193.1">
    <property type="nucleotide sequence ID" value="NZ_JARWAK010000005.1"/>
</dbReference>
<evidence type="ECO:0000256" key="1">
    <source>
        <dbReference type="SAM" id="Phobius"/>
    </source>
</evidence>
<comment type="caution">
    <text evidence="2">The sequence shown here is derived from an EMBL/GenBank/DDBJ whole genome shotgun (WGS) entry which is preliminary data.</text>
</comment>
<feature type="transmembrane region" description="Helical" evidence="1">
    <location>
        <begin position="76"/>
        <end position="107"/>
    </location>
</feature>
<keyword evidence="3" id="KW-1185">Reference proteome</keyword>
<accession>A0ABU1G0Y2</accession>
<dbReference type="InterPro" id="IPR021836">
    <property type="entry name" value="DUF3429"/>
</dbReference>